<dbReference type="AlphaFoldDB" id="A0A0R2AKJ9"/>
<gene>
    <name evidence="4" type="ORF">FD06_GL000455</name>
</gene>
<evidence type="ECO:0000313" key="4">
    <source>
        <dbReference type="EMBL" id="KRM67736.1"/>
    </source>
</evidence>
<keyword evidence="2" id="KW-0472">Membrane</keyword>
<dbReference type="Pfam" id="PF01381">
    <property type="entry name" value="HTH_3"/>
    <property type="match status" value="1"/>
</dbReference>
<dbReference type="EMBL" id="AYYQ01000035">
    <property type="protein sequence ID" value="KRM67736.1"/>
    <property type="molecule type" value="Genomic_DNA"/>
</dbReference>
<feature type="transmembrane region" description="Helical" evidence="2">
    <location>
        <begin position="92"/>
        <end position="111"/>
    </location>
</feature>
<proteinExistence type="predicted"/>
<evidence type="ECO:0000256" key="1">
    <source>
        <dbReference type="ARBA" id="ARBA00023125"/>
    </source>
</evidence>
<name>A0A0R2AKJ9_9LACO</name>
<keyword evidence="2" id="KW-1133">Transmembrane helix</keyword>
<feature type="transmembrane region" description="Helical" evidence="2">
    <location>
        <begin position="123"/>
        <end position="143"/>
    </location>
</feature>
<dbReference type="OrthoDB" id="9812495at2"/>
<dbReference type="SMART" id="SM00530">
    <property type="entry name" value="HTH_XRE"/>
    <property type="match status" value="1"/>
</dbReference>
<keyword evidence="5" id="KW-1185">Reference proteome</keyword>
<dbReference type="InterPro" id="IPR001387">
    <property type="entry name" value="Cro/C1-type_HTH"/>
</dbReference>
<dbReference type="InterPro" id="IPR010982">
    <property type="entry name" value="Lambda_DNA-bd_dom_sf"/>
</dbReference>
<dbReference type="PROSITE" id="PS50943">
    <property type="entry name" value="HTH_CROC1"/>
    <property type="match status" value="1"/>
</dbReference>
<protein>
    <recommendedName>
        <fullName evidence="3">HTH cro/C1-type domain-containing protein</fullName>
    </recommendedName>
</protein>
<dbReference type="Gene3D" id="1.10.260.40">
    <property type="entry name" value="lambda repressor-like DNA-binding domains"/>
    <property type="match status" value="1"/>
</dbReference>
<dbReference type="STRING" id="1423781.FD06_GL000455"/>
<keyword evidence="2" id="KW-0812">Transmembrane</keyword>
<sequence>MNKTLIPDLRKQHGWTQEHLATKCNLSVRTIQRIEAGDDTSLETLRLIANAFNVKIGDLFESISDNAKGSEIKTMNDKQTLQIKKRREEGKLIRNTIQMIFILAMMLFGYLLSHSNYTSVLGIIWVFLWPLGFYAIKLIKIYIIEPKMDKKYPLTQNIQ</sequence>
<accession>A0A0R2AKJ9</accession>
<organism evidence="4 5">
    <name type="scientific">Apilactobacillus ozensis DSM 23829 = JCM 17196</name>
    <dbReference type="NCBI Taxonomy" id="1423781"/>
    <lineage>
        <taxon>Bacteria</taxon>
        <taxon>Bacillati</taxon>
        <taxon>Bacillota</taxon>
        <taxon>Bacilli</taxon>
        <taxon>Lactobacillales</taxon>
        <taxon>Lactobacillaceae</taxon>
        <taxon>Apilactobacillus</taxon>
    </lineage>
</organism>
<dbReference type="GO" id="GO:0003677">
    <property type="term" value="F:DNA binding"/>
    <property type="evidence" value="ECO:0007669"/>
    <property type="project" value="UniProtKB-KW"/>
</dbReference>
<dbReference type="PANTHER" id="PTHR46558:SF4">
    <property type="entry name" value="DNA-BIDING PHAGE PROTEIN"/>
    <property type="match status" value="1"/>
</dbReference>
<keyword evidence="1" id="KW-0238">DNA-binding</keyword>
<dbReference type="RefSeq" id="WP_056966699.1">
    <property type="nucleotide sequence ID" value="NZ_AYYQ01000035.1"/>
</dbReference>
<dbReference type="SUPFAM" id="SSF47413">
    <property type="entry name" value="lambda repressor-like DNA-binding domains"/>
    <property type="match status" value="1"/>
</dbReference>
<dbReference type="PATRIC" id="fig|1423781.4.peg.467"/>
<comment type="caution">
    <text evidence="4">The sequence shown here is derived from an EMBL/GenBank/DDBJ whole genome shotgun (WGS) entry which is preliminary data.</text>
</comment>
<reference evidence="4 5" key="1">
    <citation type="journal article" date="2015" name="Genome Announc.">
        <title>Expanding the biotechnology potential of lactobacilli through comparative genomics of 213 strains and associated genera.</title>
        <authorList>
            <person name="Sun Z."/>
            <person name="Harris H.M."/>
            <person name="McCann A."/>
            <person name="Guo C."/>
            <person name="Argimon S."/>
            <person name="Zhang W."/>
            <person name="Yang X."/>
            <person name="Jeffery I.B."/>
            <person name="Cooney J.C."/>
            <person name="Kagawa T.F."/>
            <person name="Liu W."/>
            <person name="Song Y."/>
            <person name="Salvetti E."/>
            <person name="Wrobel A."/>
            <person name="Rasinkangas P."/>
            <person name="Parkhill J."/>
            <person name="Rea M.C."/>
            <person name="O'Sullivan O."/>
            <person name="Ritari J."/>
            <person name="Douillard F.P."/>
            <person name="Paul Ross R."/>
            <person name="Yang R."/>
            <person name="Briner A.E."/>
            <person name="Felis G.E."/>
            <person name="de Vos W.M."/>
            <person name="Barrangou R."/>
            <person name="Klaenhammer T.R."/>
            <person name="Caufield P.W."/>
            <person name="Cui Y."/>
            <person name="Zhang H."/>
            <person name="O'Toole P.W."/>
        </authorList>
    </citation>
    <scope>NUCLEOTIDE SEQUENCE [LARGE SCALE GENOMIC DNA]</scope>
    <source>
        <strain evidence="4 5">DSM 23829</strain>
    </source>
</reference>
<dbReference type="CDD" id="cd00093">
    <property type="entry name" value="HTH_XRE"/>
    <property type="match status" value="1"/>
</dbReference>
<dbReference type="Proteomes" id="UP000052012">
    <property type="component" value="Unassembled WGS sequence"/>
</dbReference>
<evidence type="ECO:0000256" key="2">
    <source>
        <dbReference type="SAM" id="Phobius"/>
    </source>
</evidence>
<feature type="domain" description="HTH cro/C1-type" evidence="3">
    <location>
        <begin position="6"/>
        <end position="59"/>
    </location>
</feature>
<evidence type="ECO:0000259" key="3">
    <source>
        <dbReference type="PROSITE" id="PS50943"/>
    </source>
</evidence>
<evidence type="ECO:0000313" key="5">
    <source>
        <dbReference type="Proteomes" id="UP000052012"/>
    </source>
</evidence>
<dbReference type="PANTHER" id="PTHR46558">
    <property type="entry name" value="TRACRIPTIONAL REGULATORY PROTEIN-RELATED-RELATED"/>
    <property type="match status" value="1"/>
</dbReference>